<name>A0A2R5FKZ5_NOSCO</name>
<dbReference type="InterPro" id="IPR001387">
    <property type="entry name" value="Cro/C1-type_HTH"/>
</dbReference>
<dbReference type="AlphaFoldDB" id="A0A2R5FKZ5"/>
<dbReference type="CDD" id="cd00093">
    <property type="entry name" value="HTH_XRE"/>
    <property type="match status" value="1"/>
</dbReference>
<dbReference type="GO" id="GO:0003677">
    <property type="term" value="F:DNA binding"/>
    <property type="evidence" value="ECO:0007669"/>
    <property type="project" value="InterPro"/>
</dbReference>
<accession>A0A2R5FKZ5</accession>
<proteinExistence type="predicted"/>
<dbReference type="Proteomes" id="UP000245124">
    <property type="component" value="Unassembled WGS sequence"/>
</dbReference>
<evidence type="ECO:0000313" key="2">
    <source>
        <dbReference type="EMBL" id="GBG19442.1"/>
    </source>
</evidence>
<dbReference type="Gene3D" id="1.10.260.40">
    <property type="entry name" value="lambda repressor-like DNA-binding domains"/>
    <property type="match status" value="1"/>
</dbReference>
<dbReference type="InterPro" id="IPR010982">
    <property type="entry name" value="Lambda_DNA-bd_dom_sf"/>
</dbReference>
<comment type="caution">
    <text evidence="2">The sequence shown here is derived from an EMBL/GenBank/DDBJ whole genome shotgun (WGS) entry which is preliminary data.</text>
</comment>
<protein>
    <submittedName>
        <fullName evidence="2">Helix-turn-helix domain-containing protein</fullName>
    </submittedName>
</protein>
<dbReference type="PROSITE" id="PS50943">
    <property type="entry name" value="HTH_CROC1"/>
    <property type="match status" value="1"/>
</dbReference>
<evidence type="ECO:0000259" key="1">
    <source>
        <dbReference type="PROSITE" id="PS50943"/>
    </source>
</evidence>
<dbReference type="OrthoDB" id="465668at2"/>
<evidence type="ECO:0000313" key="3">
    <source>
        <dbReference type="Proteomes" id="UP000245124"/>
    </source>
</evidence>
<feature type="domain" description="HTH cro/C1-type" evidence="1">
    <location>
        <begin position="30"/>
        <end position="74"/>
    </location>
</feature>
<sequence>MWLEIRQILMDDQARKRLAEIVIKIRGERSQSQFAMDLGVSLGAVQNWMKGQGMPSAKNLEKIATAAGMNLEELFSQINGDDPKEIYSPKVAEEVMQVARKLDIEQRKRLIKLLIDDI</sequence>
<dbReference type="Pfam" id="PF01381">
    <property type="entry name" value="HTH_3"/>
    <property type="match status" value="1"/>
</dbReference>
<gene>
    <name evidence="2" type="ORF">NIES4072_31100</name>
</gene>
<reference evidence="2 3" key="1">
    <citation type="submission" date="2017-06" db="EMBL/GenBank/DDBJ databases">
        <title>Genome sequencing of cyanobaciteial culture collection at National Institute for Environmental Studies (NIES).</title>
        <authorList>
            <person name="Hirose Y."/>
            <person name="Shimura Y."/>
            <person name="Fujisawa T."/>
            <person name="Nakamura Y."/>
            <person name="Kawachi M."/>
        </authorList>
    </citation>
    <scope>NUCLEOTIDE SEQUENCE [LARGE SCALE GENOMIC DNA]</scope>
    <source>
        <strain evidence="2 3">NIES-4072</strain>
    </source>
</reference>
<keyword evidence="3" id="KW-1185">Reference proteome</keyword>
<dbReference type="SUPFAM" id="SSF47413">
    <property type="entry name" value="lambda repressor-like DNA-binding domains"/>
    <property type="match status" value="1"/>
</dbReference>
<dbReference type="RefSeq" id="WP_109009238.1">
    <property type="nucleotide sequence ID" value="NZ_BDUD01000001.1"/>
</dbReference>
<dbReference type="EMBL" id="BDUD01000001">
    <property type="protein sequence ID" value="GBG19442.1"/>
    <property type="molecule type" value="Genomic_DNA"/>
</dbReference>
<organism evidence="2 3">
    <name type="scientific">Nostoc commune NIES-4072</name>
    <dbReference type="NCBI Taxonomy" id="2005467"/>
    <lineage>
        <taxon>Bacteria</taxon>
        <taxon>Bacillati</taxon>
        <taxon>Cyanobacteriota</taxon>
        <taxon>Cyanophyceae</taxon>
        <taxon>Nostocales</taxon>
        <taxon>Nostocaceae</taxon>
        <taxon>Nostoc</taxon>
    </lineage>
</organism>
<dbReference type="SMART" id="SM00530">
    <property type="entry name" value="HTH_XRE"/>
    <property type="match status" value="1"/>
</dbReference>